<feature type="non-terminal residue" evidence="4">
    <location>
        <position position="389"/>
    </location>
</feature>
<evidence type="ECO:0008006" key="6">
    <source>
        <dbReference type="Google" id="ProtNLM"/>
    </source>
</evidence>
<dbReference type="InterPro" id="IPR008635">
    <property type="entry name" value="Coiled_stalk_dom"/>
</dbReference>
<evidence type="ECO:0000259" key="2">
    <source>
        <dbReference type="Pfam" id="PF05658"/>
    </source>
</evidence>
<feature type="domain" description="Trimeric autotransporter adhesin YadA-like head" evidence="2">
    <location>
        <begin position="238"/>
        <end position="251"/>
    </location>
</feature>
<reference evidence="4 5" key="1">
    <citation type="submission" date="2013-02" db="EMBL/GenBank/DDBJ databases">
        <title>The Genome Sequence of Acinetobacter sp. ANC 3862.</title>
        <authorList>
            <consortium name="The Broad Institute Genome Sequencing Platform"/>
            <consortium name="The Broad Institute Genome Sequencing Center for Infectious Disease"/>
            <person name="Cerqueira G."/>
            <person name="Feldgarden M."/>
            <person name="Courvalin P."/>
            <person name="Perichon B."/>
            <person name="Grillot-Courvalin C."/>
            <person name="Clermont D."/>
            <person name="Rocha E."/>
            <person name="Yoon E.-J."/>
            <person name="Nemec A."/>
            <person name="Walker B."/>
            <person name="Young S.K."/>
            <person name="Zeng Q."/>
            <person name="Gargeya S."/>
            <person name="Fitzgerald M."/>
            <person name="Haas B."/>
            <person name="Abouelleil A."/>
            <person name="Alvarado L."/>
            <person name="Arachchi H.M."/>
            <person name="Berlin A.M."/>
            <person name="Chapman S.B."/>
            <person name="Dewar J."/>
            <person name="Goldberg J."/>
            <person name="Griggs A."/>
            <person name="Gujja S."/>
            <person name="Hansen M."/>
            <person name="Howarth C."/>
            <person name="Imamovic A."/>
            <person name="Larimer J."/>
            <person name="McCowan C."/>
            <person name="Murphy C."/>
            <person name="Neiman D."/>
            <person name="Pearson M."/>
            <person name="Priest M."/>
            <person name="Roberts A."/>
            <person name="Saif S."/>
            <person name="Shea T."/>
            <person name="Sisk P."/>
            <person name="Sykes S."/>
            <person name="Wortman J."/>
            <person name="Nusbaum C."/>
            <person name="Birren B."/>
        </authorList>
    </citation>
    <scope>NUCLEOTIDE SEQUENCE [LARGE SCALE GENOMIC DNA]</scope>
    <source>
        <strain evidence="4 5">ANC 3862</strain>
    </source>
</reference>
<dbReference type="InterPro" id="IPR008640">
    <property type="entry name" value="Adhesin_Head_dom"/>
</dbReference>
<dbReference type="InterPro" id="IPR011049">
    <property type="entry name" value="Serralysin-like_metalloprot_C"/>
</dbReference>
<dbReference type="STRING" id="1217705.F900_02373"/>
<dbReference type="Proteomes" id="UP000013248">
    <property type="component" value="Unassembled WGS sequence"/>
</dbReference>
<feature type="chain" id="PRO_5004147259" description="Trimeric autotransporter adhesin YadA-like head domain-containing protein" evidence="1">
    <location>
        <begin position="22"/>
        <end position="389"/>
    </location>
</feature>
<dbReference type="Pfam" id="PF05658">
    <property type="entry name" value="YadA_head"/>
    <property type="match status" value="3"/>
</dbReference>
<feature type="domain" description="Trimeric autotransporter adhesin YadA-like stalk" evidence="3">
    <location>
        <begin position="276"/>
        <end position="308"/>
    </location>
</feature>
<keyword evidence="1" id="KW-0732">Signal</keyword>
<protein>
    <recommendedName>
        <fullName evidence="6">Trimeric autotransporter adhesin YadA-like head domain-containing protein</fullName>
    </recommendedName>
</protein>
<sequence>MKKTFQLSVIAVALMASNAYAAPVWEGPAGTGTGNQSIDGKTNLAAVDSTANAIVVGQGNDASLTGTSIGYENGYGPKLGDKAFSAGTLNNISPTGDSSIGIGRNTKSQGDNSVAVGANVYIDKASSIAMGNSVHVYGENSASIGGHSEVVGDQAASFGDWAWTGGDSGATAIGSQTWANAKNATTLGYNAETGSEGALNIGGEAHGDGLNSIHIGYNTLGAAENTIVLGSSGTTRGWADDKNSVAIGYGADTDGEGKGEENTVSFGGFWGGTVRKVTQVANGVNDQDAINVSQLNDAIAGLTSGAELIAHADTLLSTEKTERIAGDAALQTNIDAEKAARIAAVNTEKTERIAGDAALQTNIDAEKAARILVVNTEKTERIAGDAVLQ</sequence>
<dbReference type="SUPFAM" id="SSF101967">
    <property type="entry name" value="Adhesin YadA, collagen-binding domain"/>
    <property type="match status" value="1"/>
</dbReference>
<evidence type="ECO:0000313" key="4">
    <source>
        <dbReference type="EMBL" id="ENW99568.1"/>
    </source>
</evidence>
<accession>N9LTQ4</accession>
<dbReference type="Pfam" id="PF05662">
    <property type="entry name" value="YadA_stalk"/>
    <property type="match status" value="1"/>
</dbReference>
<feature type="domain" description="Trimeric autotransporter adhesin YadA-like head" evidence="2">
    <location>
        <begin position="169"/>
        <end position="191"/>
    </location>
</feature>
<comment type="caution">
    <text evidence="4">The sequence shown here is derived from an EMBL/GenBank/DDBJ whole genome shotgun (WGS) entry which is preliminary data.</text>
</comment>
<feature type="signal peptide" evidence="1">
    <location>
        <begin position="1"/>
        <end position="21"/>
    </location>
</feature>
<feature type="domain" description="Trimeric autotransporter adhesin YadA-like head" evidence="2">
    <location>
        <begin position="95"/>
        <end position="119"/>
    </location>
</feature>
<dbReference type="RefSeq" id="WP_005217785.1">
    <property type="nucleotide sequence ID" value="NZ_KB850089.1"/>
</dbReference>
<dbReference type="EMBL" id="APRP01000028">
    <property type="protein sequence ID" value="ENW99568.1"/>
    <property type="molecule type" value="Genomic_DNA"/>
</dbReference>
<dbReference type="Gene3D" id="2.150.10.10">
    <property type="entry name" value="Serralysin-like metalloprotease, C-terminal"/>
    <property type="match status" value="2"/>
</dbReference>
<dbReference type="AlphaFoldDB" id="N9LTQ4"/>
<dbReference type="GO" id="GO:0019867">
    <property type="term" value="C:outer membrane"/>
    <property type="evidence" value="ECO:0007669"/>
    <property type="project" value="InterPro"/>
</dbReference>
<name>N9LTQ4_9GAMM</name>
<dbReference type="HOGENOM" id="CLU_034441_0_0_6"/>
<evidence type="ECO:0000256" key="1">
    <source>
        <dbReference type="SAM" id="SignalP"/>
    </source>
</evidence>
<evidence type="ECO:0000259" key="3">
    <source>
        <dbReference type="Pfam" id="PF05662"/>
    </source>
</evidence>
<evidence type="ECO:0000313" key="5">
    <source>
        <dbReference type="Proteomes" id="UP000013248"/>
    </source>
</evidence>
<gene>
    <name evidence="4" type="ORF">F900_02373</name>
</gene>
<organism evidence="4 5">
    <name type="scientific">Acinetobacter modestus</name>
    <dbReference type="NCBI Taxonomy" id="1776740"/>
    <lineage>
        <taxon>Bacteria</taxon>
        <taxon>Pseudomonadati</taxon>
        <taxon>Pseudomonadota</taxon>
        <taxon>Gammaproteobacteria</taxon>
        <taxon>Moraxellales</taxon>
        <taxon>Moraxellaceae</taxon>
        <taxon>Acinetobacter</taxon>
    </lineage>
</organism>
<proteinExistence type="predicted"/>
<dbReference type="eggNOG" id="COG5295">
    <property type="taxonomic scope" value="Bacteria"/>
</dbReference>